<keyword evidence="1" id="KW-1133">Transmembrane helix</keyword>
<dbReference type="AlphaFoldDB" id="K0S5R3"/>
<feature type="transmembrane region" description="Helical" evidence="1">
    <location>
        <begin position="499"/>
        <end position="516"/>
    </location>
</feature>
<keyword evidence="1" id="KW-0812">Transmembrane</keyword>
<organism evidence="2 3">
    <name type="scientific">Thalassiosira oceanica</name>
    <name type="common">Marine diatom</name>
    <dbReference type="NCBI Taxonomy" id="159749"/>
    <lineage>
        <taxon>Eukaryota</taxon>
        <taxon>Sar</taxon>
        <taxon>Stramenopiles</taxon>
        <taxon>Ochrophyta</taxon>
        <taxon>Bacillariophyta</taxon>
        <taxon>Coscinodiscophyceae</taxon>
        <taxon>Thalassiosirophycidae</taxon>
        <taxon>Thalassiosirales</taxon>
        <taxon>Thalassiosiraceae</taxon>
        <taxon>Thalassiosira</taxon>
    </lineage>
</organism>
<reference evidence="2 3" key="1">
    <citation type="journal article" date="2012" name="Genome Biol.">
        <title>Genome and low-iron response of an oceanic diatom adapted to chronic iron limitation.</title>
        <authorList>
            <person name="Lommer M."/>
            <person name="Specht M."/>
            <person name="Roy A.S."/>
            <person name="Kraemer L."/>
            <person name="Andreson R."/>
            <person name="Gutowska M.A."/>
            <person name="Wolf J."/>
            <person name="Bergner S.V."/>
            <person name="Schilhabel M.B."/>
            <person name="Klostermeier U.C."/>
            <person name="Beiko R.G."/>
            <person name="Rosenstiel P."/>
            <person name="Hippler M."/>
            <person name="Laroche J."/>
        </authorList>
    </citation>
    <scope>NUCLEOTIDE SEQUENCE [LARGE SCALE GENOMIC DNA]</scope>
    <source>
        <strain evidence="2 3">CCMP1005</strain>
    </source>
</reference>
<accession>K0S5R3</accession>
<evidence type="ECO:0000256" key="1">
    <source>
        <dbReference type="SAM" id="Phobius"/>
    </source>
</evidence>
<dbReference type="InterPro" id="IPR029033">
    <property type="entry name" value="His_PPase_superfam"/>
</dbReference>
<evidence type="ECO:0000313" key="2">
    <source>
        <dbReference type="EMBL" id="EJK60209.1"/>
    </source>
</evidence>
<dbReference type="Gene3D" id="3.40.50.1240">
    <property type="entry name" value="Phosphoglycerate mutase-like"/>
    <property type="match status" value="1"/>
</dbReference>
<keyword evidence="3" id="KW-1185">Reference proteome</keyword>
<sequence>MKEKAIRHVFVFRHCVRSTHDYVKLHADSSSSSSEEIPISDFFGASTPMPGWNTPPYWCTETGAKIIKGTGGFLLKDVILGETNTNTDTAPKKIGIQIVTDTNERDSTTSYELYEGLRKTANDLNKHLDDGKKISTEGLSELTYDPLLFSPEDEAFCEAPEENPQRMFRAISDRISLLPPPQDAAVALTRMANLAGTGTRSLVDEPSDGYYSLSESSGYEKFEGPLNALKLMSQMVFYSRASGLPKPFLPSASLKDVMTFAQWVSWTRSVLEVDNSNKALKASTMGPAIIHALHTGKHRILNSEKSPSHDEVDASVVIFVGHDGDLDTIASAFGLGWTLGPPYLDREYSQQITNTERESILSTPPGAGFHFRYSADDDSLSISYFYPAFFNSTNALNTTGILERTPVYLRSSFGSGDADASFAVETDIVSNVLRIQTTPASSEGTVLDFLQSRLSKAVSSHLESDEMDCYSKTMEELCVLGPSCKSLPWSSQETFYRNGFYILLGLLAFLSVMTALRKIRGRRASRKEFDTLPQRDDCVVNHEVEIT</sequence>
<dbReference type="eggNOG" id="ENOG502SF9N">
    <property type="taxonomic scope" value="Eukaryota"/>
</dbReference>
<name>K0S5R3_THAOC</name>
<protein>
    <recommendedName>
        <fullName evidence="4">Acid phosphatase</fullName>
    </recommendedName>
</protein>
<dbReference type="Proteomes" id="UP000266841">
    <property type="component" value="Unassembled WGS sequence"/>
</dbReference>
<keyword evidence="1" id="KW-0472">Membrane</keyword>
<evidence type="ECO:0008006" key="4">
    <source>
        <dbReference type="Google" id="ProtNLM"/>
    </source>
</evidence>
<dbReference type="EMBL" id="AGNL01021385">
    <property type="protein sequence ID" value="EJK60209.1"/>
    <property type="molecule type" value="Genomic_DNA"/>
</dbReference>
<comment type="caution">
    <text evidence="2">The sequence shown here is derived from an EMBL/GenBank/DDBJ whole genome shotgun (WGS) entry which is preliminary data.</text>
</comment>
<evidence type="ECO:0000313" key="3">
    <source>
        <dbReference type="Proteomes" id="UP000266841"/>
    </source>
</evidence>
<proteinExistence type="predicted"/>
<gene>
    <name evidence="2" type="ORF">THAOC_19484</name>
</gene>
<dbReference type="OrthoDB" id="193800at2759"/>